<dbReference type="InterPro" id="IPR001368">
    <property type="entry name" value="TNFR/NGFR_Cys_rich_reg"/>
</dbReference>
<keyword evidence="2 8" id="KW-0732">Signal</keyword>
<dbReference type="Pfam" id="PF00531">
    <property type="entry name" value="Death"/>
    <property type="match status" value="1"/>
</dbReference>
<dbReference type="InterPro" id="IPR011029">
    <property type="entry name" value="DEATH-like_dom_sf"/>
</dbReference>
<gene>
    <name evidence="11" type="ORF">GDO81_014091</name>
</gene>
<evidence type="ECO:0000256" key="6">
    <source>
        <dbReference type="PROSITE-ProRule" id="PRU00206"/>
    </source>
</evidence>
<evidence type="ECO:0000256" key="3">
    <source>
        <dbReference type="ARBA" id="ARBA00022737"/>
    </source>
</evidence>
<comment type="caution">
    <text evidence="11">The sequence shown here is derived from an EMBL/GenBank/DDBJ whole genome shotgun (WGS) entry which is preliminary data.</text>
</comment>
<reference evidence="11" key="1">
    <citation type="thesis" date="2020" institute="ProQuest LLC" country="789 East Eisenhower Parkway, Ann Arbor, MI, USA">
        <title>Comparative Genomics and Chromosome Evolution.</title>
        <authorList>
            <person name="Mudd A.B."/>
        </authorList>
    </citation>
    <scope>NUCLEOTIDE SEQUENCE</scope>
    <source>
        <strain evidence="11">237g6f4</strain>
        <tissue evidence="11">Blood</tissue>
    </source>
</reference>
<keyword evidence="12" id="KW-1185">Reference proteome</keyword>
<evidence type="ECO:0000256" key="5">
    <source>
        <dbReference type="ARBA" id="ARBA00023180"/>
    </source>
</evidence>
<evidence type="ECO:0000256" key="7">
    <source>
        <dbReference type="SAM" id="Phobius"/>
    </source>
</evidence>
<evidence type="ECO:0008006" key="13">
    <source>
        <dbReference type="Google" id="ProtNLM"/>
    </source>
</evidence>
<dbReference type="PANTHER" id="PTHR47220:SF1">
    <property type="entry name" value="TUMOR NECROSIS FACTOR RECEPTOR SUPERFAMILY MEMBER 25"/>
    <property type="match status" value="1"/>
</dbReference>
<feature type="disulfide bond" evidence="6">
    <location>
        <begin position="67"/>
        <end position="80"/>
    </location>
</feature>
<feature type="transmembrane region" description="Helical" evidence="7">
    <location>
        <begin position="214"/>
        <end position="234"/>
    </location>
</feature>
<evidence type="ECO:0000256" key="1">
    <source>
        <dbReference type="ARBA" id="ARBA00022703"/>
    </source>
</evidence>
<dbReference type="PROSITE" id="PS00652">
    <property type="entry name" value="TNFR_NGFR_1"/>
    <property type="match status" value="2"/>
</dbReference>
<feature type="domain" description="TNFR-Cys" evidence="10">
    <location>
        <begin position="91"/>
        <end position="132"/>
    </location>
</feature>
<feature type="chain" id="PRO_5043652997" description="Tumor necrosis factor receptor superfamily member 6" evidence="8">
    <location>
        <begin position="19"/>
        <end position="368"/>
    </location>
</feature>
<evidence type="ECO:0000313" key="12">
    <source>
        <dbReference type="Proteomes" id="UP000824782"/>
    </source>
</evidence>
<feature type="repeat" description="TNFR-Cys" evidence="6">
    <location>
        <begin position="52"/>
        <end position="89"/>
    </location>
</feature>
<name>A0AAV7B807_ENGPU</name>
<feature type="domain" description="Death" evidence="9">
    <location>
        <begin position="297"/>
        <end position="364"/>
    </location>
</feature>
<dbReference type="SMART" id="SM00005">
    <property type="entry name" value="DEATH"/>
    <property type="match status" value="1"/>
</dbReference>
<dbReference type="InterPro" id="IPR000488">
    <property type="entry name" value="Death_dom"/>
</dbReference>
<protein>
    <recommendedName>
        <fullName evidence="13">Tumor necrosis factor receptor superfamily member 6</fullName>
    </recommendedName>
</protein>
<feature type="signal peptide" evidence="8">
    <location>
        <begin position="1"/>
        <end position="18"/>
    </location>
</feature>
<evidence type="ECO:0000256" key="8">
    <source>
        <dbReference type="SAM" id="SignalP"/>
    </source>
</evidence>
<evidence type="ECO:0000256" key="2">
    <source>
        <dbReference type="ARBA" id="ARBA00022729"/>
    </source>
</evidence>
<feature type="disulfide bond" evidence="6">
    <location>
        <begin position="92"/>
        <end position="107"/>
    </location>
</feature>
<keyword evidence="4 6" id="KW-1015">Disulfide bond</keyword>
<dbReference type="GO" id="GO:0007165">
    <property type="term" value="P:signal transduction"/>
    <property type="evidence" value="ECO:0007669"/>
    <property type="project" value="InterPro"/>
</dbReference>
<dbReference type="SUPFAM" id="SSF47986">
    <property type="entry name" value="DEATH domain"/>
    <property type="match status" value="1"/>
</dbReference>
<evidence type="ECO:0000259" key="9">
    <source>
        <dbReference type="PROSITE" id="PS50017"/>
    </source>
</evidence>
<dbReference type="SMART" id="SM00208">
    <property type="entry name" value="TNFR"/>
    <property type="match status" value="3"/>
</dbReference>
<keyword evidence="7" id="KW-0472">Membrane</keyword>
<evidence type="ECO:0000313" key="11">
    <source>
        <dbReference type="EMBL" id="KAG8568654.1"/>
    </source>
</evidence>
<dbReference type="Proteomes" id="UP000824782">
    <property type="component" value="Unassembled WGS sequence"/>
</dbReference>
<proteinExistence type="predicted"/>
<keyword evidence="3" id="KW-0677">Repeat</keyword>
<dbReference type="Gene3D" id="2.10.50.10">
    <property type="entry name" value="Tumor Necrosis Factor Receptor, subunit A, domain 2"/>
    <property type="match status" value="3"/>
</dbReference>
<dbReference type="PANTHER" id="PTHR47220">
    <property type="entry name" value="TUMOR NECROSIS FACTOR RECEPTOR SUPERFAMILY MEMBER 25"/>
    <property type="match status" value="1"/>
</dbReference>
<feature type="repeat" description="TNFR-Cys" evidence="6">
    <location>
        <begin position="91"/>
        <end position="132"/>
    </location>
</feature>
<dbReference type="InterPro" id="IPR022329">
    <property type="entry name" value="TNFR_25"/>
</dbReference>
<dbReference type="AlphaFoldDB" id="A0AAV7B807"/>
<keyword evidence="7" id="KW-1133">Transmembrane helix</keyword>
<organism evidence="11 12">
    <name type="scientific">Engystomops pustulosus</name>
    <name type="common">Tungara frog</name>
    <name type="synonym">Physalaemus pustulosus</name>
    <dbReference type="NCBI Taxonomy" id="76066"/>
    <lineage>
        <taxon>Eukaryota</taxon>
        <taxon>Metazoa</taxon>
        <taxon>Chordata</taxon>
        <taxon>Craniata</taxon>
        <taxon>Vertebrata</taxon>
        <taxon>Euteleostomi</taxon>
        <taxon>Amphibia</taxon>
        <taxon>Batrachia</taxon>
        <taxon>Anura</taxon>
        <taxon>Neobatrachia</taxon>
        <taxon>Hyloidea</taxon>
        <taxon>Leptodactylidae</taxon>
        <taxon>Leiuperinae</taxon>
        <taxon>Engystomops</taxon>
    </lineage>
</organism>
<feature type="domain" description="TNFR-Cys" evidence="10">
    <location>
        <begin position="133"/>
        <end position="170"/>
    </location>
</feature>
<comment type="caution">
    <text evidence="6">Lacks conserved residue(s) required for the propagation of feature annotation.</text>
</comment>
<feature type="repeat" description="TNFR-Cys" evidence="6">
    <location>
        <begin position="133"/>
        <end position="170"/>
    </location>
</feature>
<dbReference type="EMBL" id="WNYA01000006">
    <property type="protein sequence ID" value="KAG8568654.1"/>
    <property type="molecule type" value="Genomic_DNA"/>
</dbReference>
<dbReference type="Pfam" id="PF00020">
    <property type="entry name" value="TNFR_c6"/>
    <property type="match status" value="3"/>
</dbReference>
<keyword evidence="7" id="KW-0812">Transmembrane</keyword>
<accession>A0AAV7B807</accession>
<evidence type="ECO:0000256" key="4">
    <source>
        <dbReference type="ARBA" id="ARBA00023157"/>
    </source>
</evidence>
<feature type="domain" description="TNFR-Cys" evidence="10">
    <location>
        <begin position="52"/>
        <end position="89"/>
    </location>
</feature>
<sequence>MKTFLCVLLLNWVYLSESKNIDAQEKSSERFNSSNDETDQGFNNLWRHKRSICDNGTYYDKLVGRCCRKCPGGEHVEKPCATTGQDTVCTPCQVGTFLPDINYLTKCKRCTSCLPDIQVEAVRCSATSNAVCVCVKGYYRLGEQDPCQACTKCHNRKIISNCSSTSDTKCGDCLPGFYEEKSECHRCNQSDNLCETTNSSCSPVCERVVSAMPVPYILIGALLLLLLPCVGFLLHKHKKKKKHRKGELIFTVHEGGDVPGLKDTNQETRILTPGYVPSVLQKSCTLYDIIDCVPVRRWKEFMRTLELPDKIIETVEVEMSNFRDQQYEMLRRWCQLKIACIESVYHTLERMNLSGCAEELKAKIEQYS</sequence>
<dbReference type="GO" id="GO:0005886">
    <property type="term" value="C:plasma membrane"/>
    <property type="evidence" value="ECO:0007669"/>
    <property type="project" value="TreeGrafter"/>
</dbReference>
<evidence type="ECO:0000259" key="10">
    <source>
        <dbReference type="PROSITE" id="PS50050"/>
    </source>
</evidence>
<dbReference type="SUPFAM" id="SSF57586">
    <property type="entry name" value="TNF receptor-like"/>
    <property type="match status" value="2"/>
</dbReference>
<dbReference type="PROSITE" id="PS50050">
    <property type="entry name" value="TNFR_NGFR_2"/>
    <property type="match status" value="3"/>
</dbReference>
<dbReference type="Gene3D" id="1.10.533.10">
    <property type="entry name" value="Death Domain, Fas"/>
    <property type="match status" value="1"/>
</dbReference>
<keyword evidence="1" id="KW-0053">Apoptosis</keyword>
<dbReference type="PROSITE" id="PS50017">
    <property type="entry name" value="DEATH_DOMAIN"/>
    <property type="match status" value="1"/>
</dbReference>
<dbReference type="GO" id="GO:0006915">
    <property type="term" value="P:apoptotic process"/>
    <property type="evidence" value="ECO:0007669"/>
    <property type="project" value="UniProtKB-KW"/>
</dbReference>
<keyword evidence="5" id="KW-0325">Glycoprotein</keyword>